<accession>A0ABX5Q074</accession>
<comment type="caution">
    <text evidence="1">The sequence shown here is derived from an EMBL/GenBank/DDBJ whole genome shotgun (WGS) entry which is preliminary data.</text>
</comment>
<dbReference type="RefSeq" id="WP_015361274.1">
    <property type="nucleotide sequence ID" value="NZ_QKZR01000001.1"/>
</dbReference>
<gene>
    <name evidence="1" type="ORF">LX97_00458</name>
</gene>
<dbReference type="EMBL" id="QKZR01000001">
    <property type="protein sequence ID" value="PZX43458.1"/>
    <property type="molecule type" value="Genomic_DNA"/>
</dbReference>
<reference evidence="1 2" key="1">
    <citation type="submission" date="2018-06" db="EMBL/GenBank/DDBJ databases">
        <title>Genomic Encyclopedia of Archaeal and Bacterial Type Strains, Phase II (KMG-II): from individual species to whole genera.</title>
        <authorList>
            <person name="Goeker M."/>
        </authorList>
    </citation>
    <scope>NUCLEOTIDE SEQUENCE [LARGE SCALE GENOMIC DNA]</scope>
    <source>
        <strain evidence="1 2">DSM 17205</strain>
    </source>
</reference>
<keyword evidence="2" id="KW-1185">Reference proteome</keyword>
<organism evidence="1 2">
    <name type="scientific">Nonlabens dokdonensis</name>
    <dbReference type="NCBI Taxonomy" id="328515"/>
    <lineage>
        <taxon>Bacteria</taxon>
        <taxon>Pseudomonadati</taxon>
        <taxon>Bacteroidota</taxon>
        <taxon>Flavobacteriia</taxon>
        <taxon>Flavobacteriales</taxon>
        <taxon>Flavobacteriaceae</taxon>
        <taxon>Nonlabens</taxon>
    </lineage>
</organism>
<proteinExistence type="predicted"/>
<evidence type="ECO:0000313" key="2">
    <source>
        <dbReference type="Proteomes" id="UP000248584"/>
    </source>
</evidence>
<sequence length="174" mass="20347">MEFKEFEIKSSTTGFPNHPLYNELCEKANLLLPQLSFKKHCIRRGKISFISPEGMTVTVVHQGYDMPSICIGNQSVAELITSWKPLEYYLDNKTPLYNKHNQIASFYNFEFDYDLIKSHYKELLNIVNNSEAYNKWISQVDFDSVFENKYNYAFAKAGKKSNENNNIIQTCWIN</sequence>
<evidence type="ECO:0000313" key="1">
    <source>
        <dbReference type="EMBL" id="PZX43458.1"/>
    </source>
</evidence>
<protein>
    <submittedName>
        <fullName evidence="1">Uncharacterized protein</fullName>
    </submittedName>
</protein>
<dbReference type="Proteomes" id="UP000248584">
    <property type="component" value="Unassembled WGS sequence"/>
</dbReference>
<name>A0ABX5Q074_9FLAO</name>